<organism evidence="11 12">
    <name type="scientific">Gnathostoma spinigerum</name>
    <dbReference type="NCBI Taxonomy" id="75299"/>
    <lineage>
        <taxon>Eukaryota</taxon>
        <taxon>Metazoa</taxon>
        <taxon>Ecdysozoa</taxon>
        <taxon>Nematoda</taxon>
        <taxon>Chromadorea</taxon>
        <taxon>Rhabditida</taxon>
        <taxon>Spirurina</taxon>
        <taxon>Gnathostomatomorpha</taxon>
        <taxon>Gnathostomatoidea</taxon>
        <taxon>Gnathostomatidae</taxon>
        <taxon>Gnathostoma</taxon>
    </lineage>
</organism>
<keyword evidence="2" id="KW-0813">Transport</keyword>
<evidence type="ECO:0000256" key="8">
    <source>
        <dbReference type="PROSITE-ProRule" id="PRU00290"/>
    </source>
</evidence>
<dbReference type="GO" id="GO:0012505">
    <property type="term" value="C:endomembrane system"/>
    <property type="evidence" value="ECO:0007669"/>
    <property type="project" value="UniProtKB-SubCell"/>
</dbReference>
<dbReference type="GO" id="GO:0005737">
    <property type="term" value="C:cytoplasm"/>
    <property type="evidence" value="ECO:0007669"/>
    <property type="project" value="UniProtKB-ARBA"/>
</dbReference>
<dbReference type="SUPFAM" id="SSF58038">
    <property type="entry name" value="SNARE fusion complex"/>
    <property type="match status" value="1"/>
</dbReference>
<dbReference type="Proteomes" id="UP001608902">
    <property type="component" value="Unassembled WGS sequence"/>
</dbReference>
<dbReference type="PROSITE" id="PS00417">
    <property type="entry name" value="SYNAPTOBREVIN"/>
    <property type="match status" value="1"/>
</dbReference>
<gene>
    <name evidence="11" type="ORF">AB6A40_003642</name>
</gene>
<evidence type="ECO:0000256" key="5">
    <source>
        <dbReference type="ARBA" id="ARBA00022989"/>
    </source>
</evidence>
<keyword evidence="6 9" id="KW-0472">Membrane</keyword>
<dbReference type="InterPro" id="IPR042855">
    <property type="entry name" value="V_SNARE_CC"/>
</dbReference>
<evidence type="ECO:0000256" key="2">
    <source>
        <dbReference type="ARBA" id="ARBA00022448"/>
    </source>
</evidence>
<dbReference type="PANTHER" id="PTHR45701">
    <property type="entry name" value="SYNAPTOBREVIN FAMILY MEMBER"/>
    <property type="match status" value="1"/>
</dbReference>
<protein>
    <recommendedName>
        <fullName evidence="10">V-SNARE coiled-coil homology domain-containing protein</fullName>
    </recommendedName>
</protein>
<evidence type="ECO:0000256" key="1">
    <source>
        <dbReference type="ARBA" id="ARBA00008025"/>
    </source>
</evidence>
<keyword evidence="12" id="KW-1185">Reference proteome</keyword>
<dbReference type="AlphaFoldDB" id="A0ABD6EIY4"/>
<reference evidence="11 12" key="1">
    <citation type="submission" date="2024-08" db="EMBL/GenBank/DDBJ databases">
        <title>Gnathostoma spinigerum genome.</title>
        <authorList>
            <person name="Gonzalez-Bertolin B."/>
            <person name="Monzon S."/>
            <person name="Zaballos A."/>
            <person name="Jimenez P."/>
            <person name="Dekumyoy P."/>
            <person name="Varona S."/>
            <person name="Cuesta I."/>
            <person name="Sumanam S."/>
            <person name="Adisakwattana P."/>
            <person name="Gasser R.B."/>
            <person name="Hernandez-Gonzalez A."/>
            <person name="Young N.D."/>
            <person name="Perteguer M.J."/>
        </authorList>
    </citation>
    <scope>NUCLEOTIDE SEQUENCE [LARGE SCALE GENOMIC DNA]</scope>
    <source>
        <strain evidence="11">AL3</strain>
        <tissue evidence="11">Liver</tissue>
    </source>
</reference>
<keyword evidence="8" id="KW-0175">Coiled coil</keyword>
<accession>A0ABD6EIY4</accession>
<dbReference type="PRINTS" id="PR00219">
    <property type="entry name" value="SYNAPTOBREVN"/>
</dbReference>
<sequence>MAQPGGNGIDPVEQPSRISQLKQHVADVKSVMTSNVERILERGERLETLEGRTEALSQSSENFRVMARRVERHMCRKNLKWTIIVGVSVTVVVIIILLMIINSFGGFSGGSSNPTPSPTTTSKPA</sequence>
<dbReference type="PROSITE" id="PS50892">
    <property type="entry name" value="V_SNARE"/>
    <property type="match status" value="1"/>
</dbReference>
<keyword evidence="5 9" id="KW-1133">Transmembrane helix</keyword>
<evidence type="ECO:0000259" key="10">
    <source>
        <dbReference type="PROSITE" id="PS50892"/>
    </source>
</evidence>
<comment type="similarity">
    <text evidence="1">Belongs to the synaptobrevin family.</text>
</comment>
<evidence type="ECO:0000256" key="9">
    <source>
        <dbReference type="SAM" id="Phobius"/>
    </source>
</evidence>
<comment type="subcellular location">
    <subcellularLocation>
        <location evidence="7">Endomembrane system</location>
        <topology evidence="7">Single-pass type IV membrane protein</topology>
    </subcellularLocation>
</comment>
<feature type="transmembrane region" description="Helical" evidence="9">
    <location>
        <begin position="81"/>
        <end position="101"/>
    </location>
</feature>
<evidence type="ECO:0000313" key="11">
    <source>
        <dbReference type="EMBL" id="MFH4976933.1"/>
    </source>
</evidence>
<name>A0ABD6EIY4_9BILA</name>
<evidence type="ECO:0000256" key="4">
    <source>
        <dbReference type="ARBA" id="ARBA00022927"/>
    </source>
</evidence>
<dbReference type="GO" id="GO:0015031">
    <property type="term" value="P:protein transport"/>
    <property type="evidence" value="ECO:0007669"/>
    <property type="project" value="UniProtKB-KW"/>
</dbReference>
<feature type="domain" description="V-SNARE coiled-coil homology" evidence="10">
    <location>
        <begin position="17"/>
        <end position="77"/>
    </location>
</feature>
<dbReference type="FunFam" id="1.20.5.110:FF:000004">
    <property type="entry name" value="Vesicle-associated membrane protein 7"/>
    <property type="match status" value="1"/>
</dbReference>
<comment type="caution">
    <text evidence="11">The sequence shown here is derived from an EMBL/GenBank/DDBJ whole genome shotgun (WGS) entry which is preliminary data.</text>
</comment>
<keyword evidence="4" id="KW-0653">Protein transport</keyword>
<evidence type="ECO:0000256" key="3">
    <source>
        <dbReference type="ARBA" id="ARBA00022692"/>
    </source>
</evidence>
<evidence type="ECO:0000313" key="12">
    <source>
        <dbReference type="Proteomes" id="UP001608902"/>
    </source>
</evidence>
<keyword evidence="3 9" id="KW-0812">Transmembrane</keyword>
<evidence type="ECO:0000256" key="7">
    <source>
        <dbReference type="ARBA" id="ARBA00046280"/>
    </source>
</evidence>
<dbReference type="EMBL" id="JBGFUD010001933">
    <property type="protein sequence ID" value="MFH4976933.1"/>
    <property type="molecule type" value="Genomic_DNA"/>
</dbReference>
<dbReference type="Gene3D" id="1.20.5.110">
    <property type="match status" value="1"/>
</dbReference>
<dbReference type="InterPro" id="IPR016444">
    <property type="entry name" value="Synaptobrevin/VAMP"/>
</dbReference>
<evidence type="ECO:0000256" key="6">
    <source>
        <dbReference type="ARBA" id="ARBA00023136"/>
    </source>
</evidence>
<proteinExistence type="inferred from homology"/>
<dbReference type="CDD" id="cd15843">
    <property type="entry name" value="R-SNARE"/>
    <property type="match status" value="1"/>
</dbReference>
<dbReference type="InterPro" id="IPR001388">
    <property type="entry name" value="Synaptobrevin-like"/>
</dbReference>
<dbReference type="Pfam" id="PF00957">
    <property type="entry name" value="Synaptobrevin"/>
    <property type="match status" value="1"/>
</dbReference>